<dbReference type="GO" id="GO:0004252">
    <property type="term" value="F:serine-type endopeptidase activity"/>
    <property type="evidence" value="ECO:0007669"/>
    <property type="project" value="InterPro"/>
</dbReference>
<dbReference type="Proteomes" id="UP001152797">
    <property type="component" value="Unassembled WGS sequence"/>
</dbReference>
<dbReference type="OrthoDB" id="4217619at2759"/>
<dbReference type="InterPro" id="IPR009003">
    <property type="entry name" value="Peptidase_S1_PA"/>
</dbReference>
<evidence type="ECO:0000256" key="4">
    <source>
        <dbReference type="ARBA" id="ARBA00022825"/>
    </source>
</evidence>
<dbReference type="EMBL" id="CAMXCT010001949">
    <property type="protein sequence ID" value="CAI3994421.1"/>
    <property type="molecule type" value="Genomic_DNA"/>
</dbReference>
<dbReference type="PRINTS" id="PR00834">
    <property type="entry name" value="PROTEASES2C"/>
</dbReference>
<dbReference type="InterPro" id="IPR043504">
    <property type="entry name" value="Peptidase_S1_PA_chymotrypsin"/>
</dbReference>
<accession>A0A9P1CQE4</accession>
<protein>
    <submittedName>
        <fullName evidence="7">Protease Do-like 10, mitochondrial</fullName>
    </submittedName>
</protein>
<sequence length="527" mass="57374">MIRALSRQKCQGILERQISSRFLSQVSTRDPRDAVVKIFNTRQRPGWTVPWQDQPVESTSGSGALISTRIGNQPKQAVLTAAHVIADSRYLQVQRTNDRYGGEKFRAHVVAVCHEIDLALLLLEDEDVLTEMEPLPVGSATELPRVFDKVRVVGYPIGGEACSVTEGVVSRVEVQEYSHSLRFGLALTVDAAINSGNSGGPLVDAFTGHVVGVAFQKMVARGVELQGHAVPAPVIQRFLDDVASAQPDAFAEGSNSSSSRTPLRLRMPSLGCDYQSLEPTALREKLRLGSRKGILVSRLHHAGEPPALQPGDVLMTFNGHQLDELGFSDLFGRRLHFGAARDLCRVGSNVELEVWRDGNVQKVQQVLQPAQHLVPRGQYDTRPRFFIVGGLVFQPLSNEYLQGWAANERPAHLQELFICGHTTPDRNEAVILAQVLGDVINAGYDSGWVGAPVVSHVNGTPVRNLAHFVELVDAGRSGEGCLEIGVLLAGGPFRIVLPLQGLDEADQRICTIYGLPRLGSGSYQPSH</sequence>
<name>A0A9P1CQE4_9DINO</name>
<dbReference type="InterPro" id="IPR001940">
    <property type="entry name" value="Peptidase_S1C"/>
</dbReference>
<dbReference type="Gene3D" id="2.30.42.10">
    <property type="match status" value="1"/>
</dbReference>
<comment type="caution">
    <text evidence="6">The sequence shown here is derived from an EMBL/GenBank/DDBJ whole genome shotgun (WGS) entry which is preliminary data.</text>
</comment>
<dbReference type="EMBL" id="CAMXCT030001949">
    <property type="protein sequence ID" value="CAL4781733.1"/>
    <property type="molecule type" value="Genomic_DNA"/>
</dbReference>
<organism evidence="6">
    <name type="scientific">Cladocopium goreaui</name>
    <dbReference type="NCBI Taxonomy" id="2562237"/>
    <lineage>
        <taxon>Eukaryota</taxon>
        <taxon>Sar</taxon>
        <taxon>Alveolata</taxon>
        <taxon>Dinophyceae</taxon>
        <taxon>Suessiales</taxon>
        <taxon>Symbiodiniaceae</taxon>
        <taxon>Cladocopium</taxon>
    </lineage>
</organism>
<dbReference type="InterPro" id="IPR046449">
    <property type="entry name" value="DEGP_PDZ_sf"/>
</dbReference>
<dbReference type="Gene3D" id="3.20.190.20">
    <property type="match status" value="1"/>
</dbReference>
<evidence type="ECO:0000256" key="3">
    <source>
        <dbReference type="ARBA" id="ARBA00022801"/>
    </source>
</evidence>
<feature type="domain" description="Protease Do-like PDZ" evidence="5">
    <location>
        <begin position="374"/>
        <end position="517"/>
    </location>
</feature>
<keyword evidence="4" id="KW-0720">Serine protease</keyword>
<dbReference type="PANTHER" id="PTHR45980">
    <property type="match status" value="1"/>
</dbReference>
<dbReference type="Gene3D" id="2.40.10.10">
    <property type="entry name" value="Trypsin-like serine proteases"/>
    <property type="match status" value="2"/>
</dbReference>
<dbReference type="Pfam" id="PF13365">
    <property type="entry name" value="Trypsin_2"/>
    <property type="match status" value="1"/>
</dbReference>
<evidence type="ECO:0000256" key="1">
    <source>
        <dbReference type="ARBA" id="ARBA00010541"/>
    </source>
</evidence>
<comment type="similarity">
    <text evidence="1">Belongs to the peptidase S1C family.</text>
</comment>
<dbReference type="InterPro" id="IPR036034">
    <property type="entry name" value="PDZ_sf"/>
</dbReference>
<evidence type="ECO:0000313" key="8">
    <source>
        <dbReference type="Proteomes" id="UP001152797"/>
    </source>
</evidence>
<evidence type="ECO:0000313" key="6">
    <source>
        <dbReference type="EMBL" id="CAI3994421.1"/>
    </source>
</evidence>
<evidence type="ECO:0000256" key="2">
    <source>
        <dbReference type="ARBA" id="ARBA00022670"/>
    </source>
</evidence>
<reference evidence="6" key="1">
    <citation type="submission" date="2022-10" db="EMBL/GenBank/DDBJ databases">
        <authorList>
            <person name="Chen Y."/>
            <person name="Dougan E. K."/>
            <person name="Chan C."/>
            <person name="Rhodes N."/>
            <person name="Thang M."/>
        </authorList>
    </citation>
    <scope>NUCLEOTIDE SEQUENCE</scope>
</reference>
<evidence type="ECO:0000313" key="7">
    <source>
        <dbReference type="EMBL" id="CAL4781733.1"/>
    </source>
</evidence>
<evidence type="ECO:0000259" key="5">
    <source>
        <dbReference type="Pfam" id="PF17815"/>
    </source>
</evidence>
<gene>
    <name evidence="6" type="ORF">C1SCF055_LOCUS21068</name>
</gene>
<dbReference type="GO" id="GO:0006508">
    <property type="term" value="P:proteolysis"/>
    <property type="evidence" value="ECO:0007669"/>
    <property type="project" value="UniProtKB-KW"/>
</dbReference>
<dbReference type="AlphaFoldDB" id="A0A9P1CQE4"/>
<dbReference type="SUPFAM" id="SSF50156">
    <property type="entry name" value="PDZ domain-like"/>
    <property type="match status" value="1"/>
</dbReference>
<proteinExistence type="inferred from homology"/>
<reference evidence="7 8" key="2">
    <citation type="submission" date="2024-05" db="EMBL/GenBank/DDBJ databases">
        <authorList>
            <person name="Chen Y."/>
            <person name="Shah S."/>
            <person name="Dougan E. K."/>
            <person name="Thang M."/>
            <person name="Chan C."/>
        </authorList>
    </citation>
    <scope>NUCLEOTIDE SEQUENCE [LARGE SCALE GENOMIC DNA]</scope>
</reference>
<dbReference type="SUPFAM" id="SSF50494">
    <property type="entry name" value="Trypsin-like serine proteases"/>
    <property type="match status" value="1"/>
</dbReference>
<dbReference type="InterPro" id="IPR041517">
    <property type="entry name" value="DEGP_PDZ"/>
</dbReference>
<dbReference type="PANTHER" id="PTHR45980:SF9">
    <property type="entry name" value="PROTEASE DO-LIKE 10, MITOCHONDRIAL-RELATED"/>
    <property type="match status" value="1"/>
</dbReference>
<dbReference type="EMBL" id="CAMXCT020001949">
    <property type="protein sequence ID" value="CAL1147796.1"/>
    <property type="molecule type" value="Genomic_DNA"/>
</dbReference>
<keyword evidence="3" id="KW-0378">Hydrolase</keyword>
<keyword evidence="2 7" id="KW-0645">Protease</keyword>
<dbReference type="Pfam" id="PF17815">
    <property type="entry name" value="PDZ_3"/>
    <property type="match status" value="1"/>
</dbReference>
<keyword evidence="8" id="KW-1185">Reference proteome</keyword>